<dbReference type="PROSITE" id="PS50966">
    <property type="entry name" value="ZF_SWIM"/>
    <property type="match status" value="1"/>
</dbReference>
<dbReference type="PANTHER" id="PTHR28498">
    <property type="entry name" value="ZINC FINGER SWIM DOMAIN-CONTAINING PROTEIN 7"/>
    <property type="match status" value="1"/>
</dbReference>
<sequence>MNLLSQYATAASILSTPSLTEGTLSSLEQIFGHTLILGALDLLDRSNVLKYNAPARHYYHVFGSTSSYQVFLDLPSPQSAYCTCPAFAYLIPESPHMCKHVLAVLLGRQIGRIVDRPLTNEELAPILLQEYS</sequence>
<gene>
    <name evidence="3" type="ORF">MCHLO_14166</name>
</gene>
<dbReference type="Pfam" id="PF04434">
    <property type="entry name" value="SWIM"/>
    <property type="match status" value="1"/>
</dbReference>
<proteinExistence type="predicted"/>
<dbReference type="EMBL" id="DF849506">
    <property type="protein sequence ID" value="GAT57655.1"/>
    <property type="molecule type" value="Genomic_DNA"/>
</dbReference>
<keyword evidence="4" id="KW-1185">Reference proteome</keyword>
<dbReference type="Proteomes" id="UP000815677">
    <property type="component" value="Unassembled WGS sequence"/>
</dbReference>
<dbReference type="PANTHER" id="PTHR28498:SF1">
    <property type="entry name" value="ZINC FINGER SWIM DOMAIN-CONTAINING PROTEIN 7"/>
    <property type="match status" value="1"/>
</dbReference>
<keyword evidence="1" id="KW-0479">Metal-binding</keyword>
<keyword evidence="1" id="KW-0863">Zinc-finger</keyword>
<evidence type="ECO:0000259" key="2">
    <source>
        <dbReference type="PROSITE" id="PS50966"/>
    </source>
</evidence>
<evidence type="ECO:0000256" key="1">
    <source>
        <dbReference type="PROSITE-ProRule" id="PRU00325"/>
    </source>
</evidence>
<evidence type="ECO:0000313" key="4">
    <source>
        <dbReference type="Proteomes" id="UP000815677"/>
    </source>
</evidence>
<feature type="domain" description="SWIM-type" evidence="2">
    <location>
        <begin position="68"/>
        <end position="109"/>
    </location>
</feature>
<dbReference type="InterPro" id="IPR007527">
    <property type="entry name" value="Znf_SWIM"/>
</dbReference>
<accession>A0ABQ0M2Z4</accession>
<reference evidence="3" key="1">
    <citation type="submission" date="2014-09" db="EMBL/GenBank/DDBJ databases">
        <title>Genome sequence of the luminous mushroom Mycena chlorophos for searching fungal bioluminescence genes.</title>
        <authorList>
            <person name="Tanaka Y."/>
            <person name="Kasuga D."/>
            <person name="Oba Y."/>
            <person name="Hase S."/>
            <person name="Sato K."/>
            <person name="Oba Y."/>
            <person name="Sakakibara Y."/>
        </authorList>
    </citation>
    <scope>NUCLEOTIDE SEQUENCE</scope>
</reference>
<evidence type="ECO:0000313" key="3">
    <source>
        <dbReference type="EMBL" id="GAT57655.1"/>
    </source>
</evidence>
<keyword evidence="1" id="KW-0862">Zinc</keyword>
<name>A0ABQ0M2Z4_MYCCL</name>
<protein>
    <recommendedName>
        <fullName evidence="2">SWIM-type domain-containing protein</fullName>
    </recommendedName>
</protein>
<organism evidence="3 4">
    <name type="scientific">Mycena chlorophos</name>
    <name type="common">Agaric fungus</name>
    <name type="synonym">Agaricus chlorophos</name>
    <dbReference type="NCBI Taxonomy" id="658473"/>
    <lineage>
        <taxon>Eukaryota</taxon>
        <taxon>Fungi</taxon>
        <taxon>Dikarya</taxon>
        <taxon>Basidiomycota</taxon>
        <taxon>Agaricomycotina</taxon>
        <taxon>Agaricomycetes</taxon>
        <taxon>Agaricomycetidae</taxon>
        <taxon>Agaricales</taxon>
        <taxon>Marasmiineae</taxon>
        <taxon>Mycenaceae</taxon>
        <taxon>Mycena</taxon>
    </lineage>
</organism>